<dbReference type="InterPro" id="IPR008248">
    <property type="entry name" value="CheB-like"/>
</dbReference>
<dbReference type="PANTHER" id="PTHR42872">
    <property type="entry name" value="PROTEIN-GLUTAMATE METHYLESTERASE/PROTEIN-GLUTAMINE GLUTAMINASE"/>
    <property type="match status" value="1"/>
</dbReference>
<evidence type="ECO:0000259" key="9">
    <source>
        <dbReference type="PROSITE" id="PS50110"/>
    </source>
</evidence>
<dbReference type="SUPFAM" id="SSF52172">
    <property type="entry name" value="CheY-like"/>
    <property type="match status" value="1"/>
</dbReference>
<comment type="catalytic activity">
    <reaction evidence="5">
        <text>L-glutaminyl-[protein] + H2O = L-glutamyl-[protein] + NH4(+)</text>
        <dbReference type="Rhea" id="RHEA:16441"/>
        <dbReference type="Rhea" id="RHEA-COMP:10207"/>
        <dbReference type="Rhea" id="RHEA-COMP:10208"/>
        <dbReference type="ChEBI" id="CHEBI:15377"/>
        <dbReference type="ChEBI" id="CHEBI:28938"/>
        <dbReference type="ChEBI" id="CHEBI:29973"/>
        <dbReference type="ChEBI" id="CHEBI:30011"/>
        <dbReference type="EC" id="3.5.1.44"/>
    </reaction>
</comment>
<evidence type="ECO:0000256" key="6">
    <source>
        <dbReference type="PROSITE-ProRule" id="PRU00050"/>
    </source>
</evidence>
<keyword evidence="12" id="KW-1185">Reference proteome</keyword>
<dbReference type="Proteomes" id="UP000477911">
    <property type="component" value="Unassembled WGS sequence"/>
</dbReference>
<comment type="domain">
    <text evidence="5">Contains a C-terminal catalytic domain, and an N-terminal region which modulates catalytic activity.</text>
</comment>
<comment type="similarity">
    <text evidence="5">Belongs to the CheB family.</text>
</comment>
<comment type="function">
    <text evidence="5">Involved in chemotaxis. Part of a chemotaxis signal transduction system that modulates chemotaxis in response to various stimuli. Catalyzes the demethylation of specific methylglutamate residues introduced into the chemoreceptors (methyl-accepting chemotaxis proteins or MCP) by CheR. Also mediates the irreversible deamidation of specific glutamine residues to glutamic acid.</text>
</comment>
<dbReference type="InterPro" id="IPR001789">
    <property type="entry name" value="Sig_transdc_resp-reg_receiver"/>
</dbReference>
<dbReference type="GO" id="GO:0005737">
    <property type="term" value="C:cytoplasm"/>
    <property type="evidence" value="ECO:0007669"/>
    <property type="project" value="UniProtKB-SubCell"/>
</dbReference>
<evidence type="ECO:0000256" key="7">
    <source>
        <dbReference type="PROSITE-ProRule" id="PRU00169"/>
    </source>
</evidence>
<feature type="modified residue" description="4-aspartylphosphate" evidence="5 7">
    <location>
        <position position="67"/>
    </location>
</feature>
<accession>A0A6L7G277</accession>
<dbReference type="GO" id="GO:0000156">
    <property type="term" value="F:phosphorelay response regulator activity"/>
    <property type="evidence" value="ECO:0007669"/>
    <property type="project" value="InterPro"/>
</dbReference>
<gene>
    <name evidence="5 11" type="primary">cheB</name>
    <name evidence="11" type="ORF">GR170_06805</name>
</gene>
<dbReference type="GO" id="GO:0008168">
    <property type="term" value="F:methyltransferase activity"/>
    <property type="evidence" value="ECO:0007669"/>
    <property type="project" value="UniProtKB-KW"/>
</dbReference>
<comment type="caution">
    <text evidence="11">The sequence shown here is derived from an EMBL/GenBank/DDBJ whole genome shotgun (WGS) entry which is preliminary data.</text>
</comment>
<dbReference type="GO" id="GO:0050568">
    <property type="term" value="F:protein-glutamine glutaminase activity"/>
    <property type="evidence" value="ECO:0007669"/>
    <property type="project" value="UniProtKB-UniRule"/>
</dbReference>
<evidence type="ECO:0000256" key="3">
    <source>
        <dbReference type="ARBA" id="ARBA00022801"/>
    </source>
</evidence>
<feature type="active site" evidence="5 6">
    <location>
        <position position="202"/>
    </location>
</feature>
<dbReference type="SMART" id="SM00448">
    <property type="entry name" value="REC"/>
    <property type="match status" value="1"/>
</dbReference>
<keyword evidence="11" id="KW-0808">Transferase</keyword>
<dbReference type="NCBIfam" id="NF001965">
    <property type="entry name" value="PRK00742.1"/>
    <property type="match status" value="1"/>
</dbReference>
<dbReference type="Gene3D" id="3.40.50.180">
    <property type="entry name" value="Methylesterase CheB, C-terminal domain"/>
    <property type="match status" value="1"/>
</dbReference>
<feature type="domain" description="CheB-type methylesterase" evidence="10">
    <location>
        <begin position="171"/>
        <end position="356"/>
    </location>
</feature>
<feature type="active site" evidence="5 6">
    <location>
        <position position="176"/>
    </location>
</feature>
<sequence length="358" mass="38481">MAPPDRGAEARRPLVRVLIVDDQHTVQNLLRYGLNKVEGIEVVGVADDPYMARELIKQLEPDVLTLDVEMPRMSGLEFLERLMRLRPMPVVMFSSLTQTGSEHAIRALSLGAVDVLPKPMGGIDDALLDQLARRVRAAARFRRGSPRGTAPPTGLSPSSPAQMRRWNGRSVLIGASTGGVAAVETVLRAMPLDCPPIVISQHMPPSFLVSFAKRLDDVLPQKVQLAGDGLELKQGQIYLSPGGEAHTGIRRSGRQLRTAAIFAPKRNGHIPSVDELFMSARDYAETVTAVLLTGIGKDGAEGMRMLKQNGAYCIGQDEATSVVYGMPRAAAELGILDAQLPLGEIAKAICSSCDAAHG</sequence>
<organism evidence="11 12">
    <name type="scientific">Pseudooceanicola albus</name>
    <dbReference type="NCBI Taxonomy" id="2692189"/>
    <lineage>
        <taxon>Bacteria</taxon>
        <taxon>Pseudomonadati</taxon>
        <taxon>Pseudomonadota</taxon>
        <taxon>Alphaproteobacteria</taxon>
        <taxon>Rhodobacterales</taxon>
        <taxon>Paracoccaceae</taxon>
        <taxon>Pseudooceanicola</taxon>
    </lineage>
</organism>
<dbReference type="PANTHER" id="PTHR42872:SF6">
    <property type="entry name" value="PROTEIN-GLUTAMATE METHYLESTERASE_PROTEIN-GLUTAMINE GLUTAMINASE"/>
    <property type="match status" value="1"/>
</dbReference>
<dbReference type="Gene3D" id="3.40.50.2300">
    <property type="match status" value="1"/>
</dbReference>
<dbReference type="CDD" id="cd17541">
    <property type="entry name" value="REC_CheB-like"/>
    <property type="match status" value="1"/>
</dbReference>
<dbReference type="EMBL" id="WUMU01000004">
    <property type="protein sequence ID" value="MXN17536.1"/>
    <property type="molecule type" value="Genomic_DNA"/>
</dbReference>
<keyword evidence="3 5" id="KW-0378">Hydrolase</keyword>
<keyword evidence="5 7" id="KW-0597">Phosphoprotein</keyword>
<dbReference type="InterPro" id="IPR000673">
    <property type="entry name" value="Sig_transdc_resp-reg_Me-estase"/>
</dbReference>
<evidence type="ECO:0000256" key="8">
    <source>
        <dbReference type="SAM" id="MobiDB-lite"/>
    </source>
</evidence>
<evidence type="ECO:0000256" key="5">
    <source>
        <dbReference type="HAMAP-Rule" id="MF_00099"/>
    </source>
</evidence>
<dbReference type="HAMAP" id="MF_00099">
    <property type="entry name" value="CheB_chemtxs"/>
    <property type="match status" value="1"/>
</dbReference>
<dbReference type="SUPFAM" id="SSF52738">
    <property type="entry name" value="Methylesterase CheB, C-terminal domain"/>
    <property type="match status" value="1"/>
</dbReference>
<evidence type="ECO:0000313" key="11">
    <source>
        <dbReference type="EMBL" id="MXN17536.1"/>
    </source>
</evidence>
<evidence type="ECO:0000313" key="12">
    <source>
        <dbReference type="Proteomes" id="UP000477911"/>
    </source>
</evidence>
<dbReference type="GO" id="GO:0006935">
    <property type="term" value="P:chemotaxis"/>
    <property type="evidence" value="ECO:0007669"/>
    <property type="project" value="UniProtKB-UniRule"/>
</dbReference>
<dbReference type="Pfam" id="PF00072">
    <property type="entry name" value="Response_reg"/>
    <property type="match status" value="1"/>
</dbReference>
<keyword evidence="11" id="KW-0489">Methyltransferase</keyword>
<dbReference type="Pfam" id="PF01339">
    <property type="entry name" value="CheB_methylest"/>
    <property type="match status" value="1"/>
</dbReference>
<dbReference type="GO" id="GO:0008984">
    <property type="term" value="F:protein-glutamate methylesterase activity"/>
    <property type="evidence" value="ECO:0007669"/>
    <property type="project" value="UniProtKB-UniRule"/>
</dbReference>
<dbReference type="GO" id="GO:0032259">
    <property type="term" value="P:methylation"/>
    <property type="evidence" value="ECO:0007669"/>
    <property type="project" value="UniProtKB-KW"/>
</dbReference>
<comment type="PTM">
    <text evidence="5">Phosphorylated by CheA. Phosphorylation of the N-terminal regulatory domain activates the methylesterase activity.</text>
</comment>
<dbReference type="InterPro" id="IPR011006">
    <property type="entry name" value="CheY-like_superfamily"/>
</dbReference>
<evidence type="ECO:0000256" key="2">
    <source>
        <dbReference type="ARBA" id="ARBA00022500"/>
    </source>
</evidence>
<dbReference type="EC" id="3.5.1.44" evidence="5"/>
<name>A0A6L7G277_9RHOB</name>
<comment type="subcellular location">
    <subcellularLocation>
        <location evidence="5">Cytoplasm</location>
    </subcellularLocation>
</comment>
<dbReference type="CDD" id="cd16432">
    <property type="entry name" value="CheB_Rec"/>
    <property type="match status" value="1"/>
</dbReference>
<keyword evidence="2 5" id="KW-0145">Chemotaxis</keyword>
<dbReference type="PROSITE" id="PS50110">
    <property type="entry name" value="RESPONSE_REGULATORY"/>
    <property type="match status" value="1"/>
</dbReference>
<evidence type="ECO:0000259" key="10">
    <source>
        <dbReference type="PROSITE" id="PS50122"/>
    </source>
</evidence>
<comment type="catalytic activity">
    <reaction evidence="4 5">
        <text>[protein]-L-glutamate 5-O-methyl ester + H2O = L-glutamyl-[protein] + methanol + H(+)</text>
        <dbReference type="Rhea" id="RHEA:23236"/>
        <dbReference type="Rhea" id="RHEA-COMP:10208"/>
        <dbReference type="Rhea" id="RHEA-COMP:10311"/>
        <dbReference type="ChEBI" id="CHEBI:15377"/>
        <dbReference type="ChEBI" id="CHEBI:15378"/>
        <dbReference type="ChEBI" id="CHEBI:17790"/>
        <dbReference type="ChEBI" id="CHEBI:29973"/>
        <dbReference type="ChEBI" id="CHEBI:82795"/>
        <dbReference type="EC" id="3.1.1.61"/>
    </reaction>
</comment>
<feature type="domain" description="Response regulatory" evidence="9">
    <location>
        <begin position="16"/>
        <end position="133"/>
    </location>
</feature>
<protein>
    <recommendedName>
        <fullName evidence="5">Protein-glutamate methylesterase/protein-glutamine glutaminase</fullName>
        <ecNumber evidence="5">3.1.1.61</ecNumber>
        <ecNumber evidence="5">3.5.1.44</ecNumber>
    </recommendedName>
</protein>
<dbReference type="PROSITE" id="PS50122">
    <property type="entry name" value="CHEB"/>
    <property type="match status" value="1"/>
</dbReference>
<dbReference type="AlphaFoldDB" id="A0A6L7G277"/>
<feature type="active site" evidence="5 6">
    <location>
        <position position="298"/>
    </location>
</feature>
<dbReference type="InterPro" id="IPR035909">
    <property type="entry name" value="CheB_C"/>
</dbReference>
<proteinExistence type="inferred from homology"/>
<keyword evidence="1 5" id="KW-0963">Cytoplasm</keyword>
<dbReference type="EC" id="3.1.1.61" evidence="5"/>
<evidence type="ECO:0000256" key="4">
    <source>
        <dbReference type="ARBA" id="ARBA00048267"/>
    </source>
</evidence>
<reference evidence="11 12" key="1">
    <citation type="submission" date="2019-12" db="EMBL/GenBank/DDBJ databases">
        <authorList>
            <person name="Li M."/>
        </authorList>
    </citation>
    <scope>NUCLEOTIDE SEQUENCE [LARGE SCALE GENOMIC DNA]</scope>
    <source>
        <strain evidence="11 12">GBMRC 2024</strain>
    </source>
</reference>
<dbReference type="PIRSF" id="PIRSF000876">
    <property type="entry name" value="RR_chemtxs_CheB"/>
    <property type="match status" value="1"/>
</dbReference>
<feature type="region of interest" description="Disordered" evidence="8">
    <location>
        <begin position="140"/>
        <end position="162"/>
    </location>
</feature>
<evidence type="ECO:0000256" key="1">
    <source>
        <dbReference type="ARBA" id="ARBA00022490"/>
    </source>
</evidence>